<keyword evidence="2" id="KW-1185">Reference proteome</keyword>
<protein>
    <submittedName>
        <fullName evidence="1">Uncharacterized protein</fullName>
    </submittedName>
</protein>
<organism evidence="1 2">
    <name type="scientific">Smittium megazygosporum</name>
    <dbReference type="NCBI Taxonomy" id="133381"/>
    <lineage>
        <taxon>Eukaryota</taxon>
        <taxon>Fungi</taxon>
        <taxon>Fungi incertae sedis</taxon>
        <taxon>Zoopagomycota</taxon>
        <taxon>Kickxellomycotina</taxon>
        <taxon>Harpellomycetes</taxon>
        <taxon>Harpellales</taxon>
        <taxon>Legeriomycetaceae</taxon>
        <taxon>Smittium</taxon>
    </lineage>
</organism>
<dbReference type="AlphaFoldDB" id="A0A2T9ZEP1"/>
<evidence type="ECO:0000313" key="1">
    <source>
        <dbReference type="EMBL" id="PVV03078.1"/>
    </source>
</evidence>
<accession>A0A2T9ZEP1</accession>
<comment type="caution">
    <text evidence="1">The sequence shown here is derived from an EMBL/GenBank/DDBJ whole genome shotgun (WGS) entry which is preliminary data.</text>
</comment>
<proteinExistence type="predicted"/>
<evidence type="ECO:0000313" key="2">
    <source>
        <dbReference type="Proteomes" id="UP000245609"/>
    </source>
</evidence>
<dbReference type="Proteomes" id="UP000245609">
    <property type="component" value="Unassembled WGS sequence"/>
</dbReference>
<name>A0A2T9ZEP1_9FUNG</name>
<reference evidence="1 2" key="1">
    <citation type="journal article" date="2018" name="MBio">
        <title>Comparative Genomics Reveals the Core Gene Toolbox for the Fungus-Insect Symbiosis.</title>
        <authorList>
            <person name="Wang Y."/>
            <person name="Stata M."/>
            <person name="Wang W."/>
            <person name="Stajich J.E."/>
            <person name="White M.M."/>
            <person name="Moncalvo J.M."/>
        </authorList>
    </citation>
    <scope>NUCLEOTIDE SEQUENCE [LARGE SCALE GENOMIC DNA]</scope>
    <source>
        <strain evidence="1 2">SC-DP-2</strain>
    </source>
</reference>
<gene>
    <name evidence="1" type="ORF">BB560_002443</name>
</gene>
<sequence length="229" mass="26252">MNHKKDNTGVYLETRNTYRNKDKSRKLKESKYNKLIQETLAFFNTQVAITVDDAQTLSEHCFNNPEFINHALAKHLSYSTLSSDTRYDKLILGYQNICESNHKSITKAIKQAELRKLAKKKSFSAENISLLTPKNPDILYPTQSKSLIDLQSSSNMPSDYDEFDKESKRESSEEYSGLVFCNSAKDKHEKDTKKIVNFPGNISKYSKYNKINSNVNISDPKCIEVDQAI</sequence>
<dbReference type="EMBL" id="MBFS01000280">
    <property type="protein sequence ID" value="PVV03078.1"/>
    <property type="molecule type" value="Genomic_DNA"/>
</dbReference>